<dbReference type="Proteomes" id="UP000053464">
    <property type="component" value="Unassembled WGS sequence"/>
</dbReference>
<dbReference type="PANTHER" id="PTHR30288">
    <property type="entry name" value="FLAGELLAR CAP/ASSEMBLY PROTEIN FLID"/>
    <property type="match status" value="1"/>
</dbReference>
<gene>
    <name evidence="8" type="ORF">AAW00_14025</name>
</gene>
<comment type="function">
    <text evidence="5">Required for morphogenesis and for the elongation of the flagellar filament by facilitating polymerization of the flagellin monomers at the tip of growing filament. Forms a capping structure, which prevents flagellin subunits (transported through the central channel of the flagellum) from leaking out without polymerization at the distal end.</text>
</comment>
<keyword evidence="9" id="KW-1185">Reference proteome</keyword>
<dbReference type="GO" id="GO:0071973">
    <property type="term" value="P:bacterial-type flagellum-dependent cell motility"/>
    <property type="evidence" value="ECO:0007669"/>
    <property type="project" value="TreeGrafter"/>
</dbReference>
<dbReference type="Pfam" id="PF02465">
    <property type="entry name" value="FliD_N"/>
    <property type="match status" value="1"/>
</dbReference>
<protein>
    <recommendedName>
        <fullName evidence="5">Flagellar hook-associated protein 2</fullName>
        <shortName evidence="5">HAP2</shortName>
    </recommendedName>
    <alternativeName>
        <fullName evidence="5">Flagellar cap protein</fullName>
    </alternativeName>
</protein>
<dbReference type="OrthoDB" id="7388356at2"/>
<keyword evidence="4 5" id="KW-0975">Bacterial flagellum</keyword>
<dbReference type="InterPro" id="IPR010809">
    <property type="entry name" value="FliD_C"/>
</dbReference>
<dbReference type="GO" id="GO:0007155">
    <property type="term" value="P:cell adhesion"/>
    <property type="evidence" value="ECO:0007669"/>
    <property type="project" value="InterPro"/>
</dbReference>
<keyword evidence="3 5" id="KW-0175">Coiled coil</keyword>
<feature type="coiled-coil region" evidence="5">
    <location>
        <begin position="424"/>
        <end position="451"/>
    </location>
</feature>
<dbReference type="GO" id="GO:0009424">
    <property type="term" value="C:bacterial-type flagellum hook"/>
    <property type="evidence" value="ECO:0007669"/>
    <property type="project" value="UniProtKB-UniRule"/>
</dbReference>
<dbReference type="PANTHER" id="PTHR30288:SF0">
    <property type="entry name" value="FLAGELLAR HOOK-ASSOCIATED PROTEIN 2"/>
    <property type="match status" value="1"/>
</dbReference>
<comment type="subcellular location">
    <subcellularLocation>
        <location evidence="5">Secreted</location>
    </subcellularLocation>
    <subcellularLocation>
        <location evidence="5">Bacterial flagellum</location>
    </subcellularLocation>
</comment>
<dbReference type="RefSeq" id="WP_047005079.1">
    <property type="nucleotide sequence ID" value="NZ_LBHB01000006.1"/>
</dbReference>
<feature type="coiled-coil region" evidence="5">
    <location>
        <begin position="29"/>
        <end position="56"/>
    </location>
</feature>
<proteinExistence type="inferred from homology"/>
<keyword evidence="5" id="KW-0964">Secreted</keyword>
<dbReference type="Pfam" id="PF07195">
    <property type="entry name" value="FliD_C"/>
    <property type="match status" value="1"/>
</dbReference>
<organism evidence="8 9">
    <name type="scientific">Aurantiacibacter luteus</name>
    <dbReference type="NCBI Taxonomy" id="1581420"/>
    <lineage>
        <taxon>Bacteria</taxon>
        <taxon>Pseudomonadati</taxon>
        <taxon>Pseudomonadota</taxon>
        <taxon>Alphaproteobacteria</taxon>
        <taxon>Sphingomonadales</taxon>
        <taxon>Erythrobacteraceae</taxon>
        <taxon>Aurantiacibacter</taxon>
    </lineage>
</organism>
<sequence length="485" mass="49252">MDSSTTSIVSALGAGSGVDMARLAADLSAARFAMQVQQLEARSEQMETRISAAAALKGQLSQLASALGDRIRTGDLAPRATISNPSVASASVTPGARPAGSFSLEVSQLAKGQVLASRAYPAAGSTVGEGLLTITFGTQSGTGFAADIARSPVEIAVTADDTLQTLAAKIGASGNGLVAYVAVTGTGAQLVVKGPEGAANGFTLTGSGASASGVDGSGNPVAPTAGNIDYLDWTPVTDAGRQTQVSRNAAFALDGVEMTSASNTVANLPGGLKLVLAGTNVGAPATISFAGKDAEIRSLMEDFAAALNDVTAQLRETADPQGGELGADPGARALKRMLRGLTGQIVMPGAAAGAPATLADLGLSFTRDGIFRVDGERLSRTLAEQPEAAAAMFTTGIYGLYATMDKLARDAGSFANPGSLGGSISRYEKRNAAIEDKLADIADKQAALREQMTRQFTAADRRVASSQSTLTFLRSQIDAWNSARD</sequence>
<evidence type="ECO:0000256" key="2">
    <source>
        <dbReference type="ARBA" id="ARBA00011255"/>
    </source>
</evidence>
<comment type="subunit">
    <text evidence="2 5">Homopentamer.</text>
</comment>
<reference evidence="8 9" key="1">
    <citation type="submission" date="2015-04" db="EMBL/GenBank/DDBJ databases">
        <title>The draft genome sequence of Erythrobacter luteus KA37.</title>
        <authorList>
            <person name="Zhuang L."/>
            <person name="Liu Y."/>
            <person name="Shao Z."/>
        </authorList>
    </citation>
    <scope>NUCLEOTIDE SEQUENCE [LARGE SCALE GENOMIC DNA]</scope>
    <source>
        <strain evidence="8 9">KA37</strain>
    </source>
</reference>
<evidence type="ECO:0000259" key="7">
    <source>
        <dbReference type="Pfam" id="PF07195"/>
    </source>
</evidence>
<dbReference type="AlphaFoldDB" id="A0A0G9MKR3"/>
<dbReference type="PATRIC" id="fig|1581420.6.peg.2868"/>
<evidence type="ECO:0000313" key="8">
    <source>
        <dbReference type="EMBL" id="KLE31275.1"/>
    </source>
</evidence>
<evidence type="ECO:0000256" key="3">
    <source>
        <dbReference type="ARBA" id="ARBA00023054"/>
    </source>
</evidence>
<dbReference type="GO" id="GO:0009421">
    <property type="term" value="C:bacterial-type flagellum filament cap"/>
    <property type="evidence" value="ECO:0007669"/>
    <property type="project" value="InterPro"/>
</dbReference>
<evidence type="ECO:0000256" key="5">
    <source>
        <dbReference type="RuleBase" id="RU362066"/>
    </source>
</evidence>
<dbReference type="STRING" id="1581420.AAW00_14025"/>
<accession>A0A0G9MKR3</accession>
<evidence type="ECO:0000256" key="4">
    <source>
        <dbReference type="ARBA" id="ARBA00023143"/>
    </source>
</evidence>
<comment type="caution">
    <text evidence="8">The sequence shown here is derived from an EMBL/GenBank/DDBJ whole genome shotgun (WGS) entry which is preliminary data.</text>
</comment>
<evidence type="ECO:0000313" key="9">
    <source>
        <dbReference type="Proteomes" id="UP000053464"/>
    </source>
</evidence>
<evidence type="ECO:0000256" key="1">
    <source>
        <dbReference type="ARBA" id="ARBA00009764"/>
    </source>
</evidence>
<dbReference type="InterPro" id="IPR040026">
    <property type="entry name" value="FliD"/>
</dbReference>
<comment type="similarity">
    <text evidence="1 5">Belongs to the FliD family.</text>
</comment>
<dbReference type="GO" id="GO:0005576">
    <property type="term" value="C:extracellular region"/>
    <property type="evidence" value="ECO:0007669"/>
    <property type="project" value="UniProtKB-SubCell"/>
</dbReference>
<feature type="domain" description="Flagellar hook-associated protein 2 N-terminal" evidence="6">
    <location>
        <begin position="16"/>
        <end position="113"/>
    </location>
</feature>
<name>A0A0G9MKR3_9SPHN</name>
<dbReference type="EMBL" id="LBHB01000006">
    <property type="protein sequence ID" value="KLE31275.1"/>
    <property type="molecule type" value="Genomic_DNA"/>
</dbReference>
<feature type="domain" description="Flagellar hook-associated protein 2 C-terminal" evidence="7">
    <location>
        <begin position="247"/>
        <end position="465"/>
    </location>
</feature>
<evidence type="ECO:0000259" key="6">
    <source>
        <dbReference type="Pfam" id="PF02465"/>
    </source>
</evidence>
<dbReference type="InterPro" id="IPR003481">
    <property type="entry name" value="FliD_N"/>
</dbReference>